<proteinExistence type="predicted"/>
<reference evidence="2" key="1">
    <citation type="submission" date="2023-05" db="EMBL/GenBank/DDBJ databases">
        <title>Nepenthes gracilis genome sequencing.</title>
        <authorList>
            <person name="Fukushima K."/>
        </authorList>
    </citation>
    <scope>NUCLEOTIDE SEQUENCE</scope>
    <source>
        <strain evidence="2">SING2019-196</strain>
    </source>
</reference>
<evidence type="ECO:0000313" key="3">
    <source>
        <dbReference type="Proteomes" id="UP001279734"/>
    </source>
</evidence>
<organism evidence="2 3">
    <name type="scientific">Nepenthes gracilis</name>
    <name type="common">Slender pitcher plant</name>
    <dbReference type="NCBI Taxonomy" id="150966"/>
    <lineage>
        <taxon>Eukaryota</taxon>
        <taxon>Viridiplantae</taxon>
        <taxon>Streptophyta</taxon>
        <taxon>Embryophyta</taxon>
        <taxon>Tracheophyta</taxon>
        <taxon>Spermatophyta</taxon>
        <taxon>Magnoliopsida</taxon>
        <taxon>eudicotyledons</taxon>
        <taxon>Gunneridae</taxon>
        <taxon>Pentapetalae</taxon>
        <taxon>Caryophyllales</taxon>
        <taxon>Nepenthaceae</taxon>
        <taxon>Nepenthes</taxon>
    </lineage>
</organism>
<name>A0AAD3TJ24_NEPGR</name>
<gene>
    <name evidence="2" type="ORF">Nepgr_032225</name>
</gene>
<feature type="compositionally biased region" description="Polar residues" evidence="1">
    <location>
        <begin position="145"/>
        <end position="155"/>
    </location>
</feature>
<feature type="region of interest" description="Disordered" evidence="1">
    <location>
        <begin position="125"/>
        <end position="155"/>
    </location>
</feature>
<keyword evidence="3" id="KW-1185">Reference proteome</keyword>
<sequence>MLGVALLLEADGGNAKTGSWRLADAARCGWLAEIAGIAGKSFCRICGLLDSATVKTEVFIALQPRWSFAEMLQVPRYISQPSTMQNAPPKASLPSAYTNGSPSYFIKAHSSKCTPNALSRIPISGNLQNLDRTPPRPKHHLGQCSHRSNNNLVGF</sequence>
<dbReference type="AlphaFoldDB" id="A0AAD3TJ24"/>
<dbReference type="EMBL" id="BSYO01000038">
    <property type="protein sequence ID" value="GMH30382.1"/>
    <property type="molecule type" value="Genomic_DNA"/>
</dbReference>
<accession>A0AAD3TJ24</accession>
<comment type="caution">
    <text evidence="2">The sequence shown here is derived from an EMBL/GenBank/DDBJ whole genome shotgun (WGS) entry which is preliminary data.</text>
</comment>
<evidence type="ECO:0000256" key="1">
    <source>
        <dbReference type="SAM" id="MobiDB-lite"/>
    </source>
</evidence>
<evidence type="ECO:0000313" key="2">
    <source>
        <dbReference type="EMBL" id="GMH30382.1"/>
    </source>
</evidence>
<dbReference type="Proteomes" id="UP001279734">
    <property type="component" value="Unassembled WGS sequence"/>
</dbReference>
<protein>
    <submittedName>
        <fullName evidence="2">Uncharacterized protein</fullName>
    </submittedName>
</protein>